<dbReference type="Gene3D" id="4.10.240.10">
    <property type="entry name" value="Zn(2)-C6 fungal-type DNA-binding domain"/>
    <property type="match status" value="1"/>
</dbReference>
<evidence type="ECO:0000313" key="3">
    <source>
        <dbReference type="EMBL" id="KAJ3565965.1"/>
    </source>
</evidence>
<feature type="compositionally biased region" description="Pro residues" evidence="1">
    <location>
        <begin position="268"/>
        <end position="278"/>
    </location>
</feature>
<dbReference type="GO" id="GO:0008270">
    <property type="term" value="F:zinc ion binding"/>
    <property type="evidence" value="ECO:0007669"/>
    <property type="project" value="InterPro"/>
</dbReference>
<protein>
    <recommendedName>
        <fullName evidence="2">Zn(2)-C6 fungal-type domain-containing protein</fullName>
    </recommendedName>
</protein>
<evidence type="ECO:0000259" key="2">
    <source>
        <dbReference type="PROSITE" id="PS50048"/>
    </source>
</evidence>
<dbReference type="SUPFAM" id="SSF57701">
    <property type="entry name" value="Zn2/Cys6 DNA-binding domain"/>
    <property type="match status" value="1"/>
</dbReference>
<keyword evidence="4" id="KW-1185">Reference proteome</keyword>
<dbReference type="InterPro" id="IPR036864">
    <property type="entry name" value="Zn2-C6_fun-type_DNA-bd_sf"/>
</dbReference>
<dbReference type="Proteomes" id="UP001213000">
    <property type="component" value="Unassembled WGS sequence"/>
</dbReference>
<dbReference type="Pfam" id="PF00172">
    <property type="entry name" value="Zn_clus"/>
    <property type="match status" value="1"/>
</dbReference>
<dbReference type="InterPro" id="IPR001138">
    <property type="entry name" value="Zn2Cys6_DnaBD"/>
</dbReference>
<dbReference type="SMART" id="SM00066">
    <property type="entry name" value="GAL4"/>
    <property type="match status" value="1"/>
</dbReference>
<proteinExistence type="predicted"/>
<dbReference type="EMBL" id="JANIEX010000524">
    <property type="protein sequence ID" value="KAJ3565965.1"/>
    <property type="molecule type" value="Genomic_DNA"/>
</dbReference>
<dbReference type="PROSITE" id="PS50048">
    <property type="entry name" value="ZN2_CY6_FUNGAL_2"/>
    <property type="match status" value="1"/>
</dbReference>
<evidence type="ECO:0000256" key="1">
    <source>
        <dbReference type="SAM" id="MobiDB-lite"/>
    </source>
</evidence>
<dbReference type="AlphaFoldDB" id="A0AAD5YP76"/>
<gene>
    <name evidence="3" type="ORF">NP233_g7307</name>
</gene>
<organism evidence="3 4">
    <name type="scientific">Leucocoprinus birnbaumii</name>
    <dbReference type="NCBI Taxonomy" id="56174"/>
    <lineage>
        <taxon>Eukaryota</taxon>
        <taxon>Fungi</taxon>
        <taxon>Dikarya</taxon>
        <taxon>Basidiomycota</taxon>
        <taxon>Agaricomycotina</taxon>
        <taxon>Agaricomycetes</taxon>
        <taxon>Agaricomycetidae</taxon>
        <taxon>Agaricales</taxon>
        <taxon>Agaricineae</taxon>
        <taxon>Agaricaceae</taxon>
        <taxon>Leucocoprinus</taxon>
    </lineage>
</organism>
<comment type="caution">
    <text evidence="3">The sequence shown here is derived from an EMBL/GenBank/DDBJ whole genome shotgun (WGS) entry which is preliminary data.</text>
</comment>
<evidence type="ECO:0000313" key="4">
    <source>
        <dbReference type="Proteomes" id="UP001213000"/>
    </source>
</evidence>
<dbReference type="GO" id="GO:0000981">
    <property type="term" value="F:DNA-binding transcription factor activity, RNA polymerase II-specific"/>
    <property type="evidence" value="ECO:0007669"/>
    <property type="project" value="InterPro"/>
</dbReference>
<reference evidence="3" key="1">
    <citation type="submission" date="2022-07" db="EMBL/GenBank/DDBJ databases">
        <title>Genome Sequence of Leucocoprinus birnbaumii.</title>
        <authorList>
            <person name="Buettner E."/>
        </authorList>
    </citation>
    <scope>NUCLEOTIDE SEQUENCE</scope>
    <source>
        <strain evidence="3">VT141</strain>
    </source>
</reference>
<name>A0AAD5YP76_9AGAR</name>
<dbReference type="CDD" id="cd00067">
    <property type="entry name" value="GAL4"/>
    <property type="match status" value="1"/>
</dbReference>
<accession>A0AAD5YP76</accession>
<sequence>MESAHCYEYNAQDATSEPSWHNGAVGSSFTTRGSSYYPHSQTALSDYNSFSGNSQRIGDRGQFIAWPTLSNEEGHREVFTAEMSESHPLGFDYAQELDTGGYTLRSTEAIVAATPDTTPSSTFYEEHPYSVNEMSMGFAGDALPAMHLEHPTLLPDQQSTYSELSANLAYLSSLSVPAKETLVTACFLQSSADNVGPADVTSNSKTYESFVGLADATSGALLSEVEWPSRRDKKARRLAVVTESQLGEGVKGTGSSRDRTPISAKQKNPPPKRIPPPYGVGRAGGITSSATGKKLGLACLFCRERKIACGRPSESSPDQTCNQCARRLFKCEYPTESRRGQHKRQKNKPEVT</sequence>
<feature type="domain" description="Zn(2)-C6 fungal-type" evidence="2">
    <location>
        <begin position="298"/>
        <end position="333"/>
    </location>
</feature>
<dbReference type="PROSITE" id="PS00463">
    <property type="entry name" value="ZN2_CY6_FUNGAL_1"/>
    <property type="match status" value="1"/>
</dbReference>
<feature type="region of interest" description="Disordered" evidence="1">
    <location>
        <begin position="245"/>
        <end position="285"/>
    </location>
</feature>